<evidence type="ECO:0000313" key="1">
    <source>
        <dbReference type="EMBL" id="KYB45577.1"/>
    </source>
</evidence>
<proteinExistence type="predicted"/>
<protein>
    <submittedName>
        <fullName evidence="1">Uncharacterized protein</fullName>
    </submittedName>
</protein>
<sequence length="75" mass="8876">MEAHFLWPIAVHAFLRLREQLRLETGEIDHQLMQRHFALLCDWNMPFGSWQVEPWYSDILARTLAEAPSLQADLD</sequence>
<name>A0A656Z4G2_BRUAN</name>
<dbReference type="AlphaFoldDB" id="A0A656Z4G2"/>
<dbReference type="EMBL" id="LUAY01004001">
    <property type="protein sequence ID" value="KYB45577.1"/>
    <property type="molecule type" value="Genomic_DNA"/>
</dbReference>
<reference evidence="1" key="1">
    <citation type="submission" date="2016-02" db="EMBL/GenBank/DDBJ databases">
        <title>Genomic sequences of Ochrobactrum anthropi.</title>
        <authorList>
            <person name="Chudasama K.S."/>
            <person name="Thaker V.S."/>
        </authorList>
    </citation>
    <scope>NUCLEOTIDE SEQUENCE [LARGE SCALE GENOMIC DNA]</scope>
    <source>
        <strain evidence="1">SUBG007</strain>
    </source>
</reference>
<accession>A0A656Z4G2</accession>
<gene>
    <name evidence="1" type="ORF">AB664_06655</name>
</gene>
<organism evidence="1">
    <name type="scientific">Brucella anthropi</name>
    <name type="common">Ochrobactrum anthropi</name>
    <dbReference type="NCBI Taxonomy" id="529"/>
    <lineage>
        <taxon>Bacteria</taxon>
        <taxon>Pseudomonadati</taxon>
        <taxon>Pseudomonadota</taxon>
        <taxon>Alphaproteobacteria</taxon>
        <taxon>Hyphomicrobiales</taxon>
        <taxon>Brucellaceae</taxon>
        <taxon>Brucella/Ochrobactrum group</taxon>
        <taxon>Brucella</taxon>
    </lineage>
</organism>
<comment type="caution">
    <text evidence="1">The sequence shown here is derived from an EMBL/GenBank/DDBJ whole genome shotgun (WGS) entry which is preliminary data.</text>
</comment>